<protein>
    <submittedName>
        <fullName evidence="7">Multicopper oxidase type 2</fullName>
    </submittedName>
</protein>
<dbReference type="AlphaFoldDB" id="M0AVB3"/>
<feature type="region of interest" description="Disordered" evidence="4">
    <location>
        <begin position="35"/>
        <end position="65"/>
    </location>
</feature>
<evidence type="ECO:0000259" key="5">
    <source>
        <dbReference type="Pfam" id="PF07731"/>
    </source>
</evidence>
<evidence type="ECO:0000259" key="6">
    <source>
        <dbReference type="Pfam" id="PF07732"/>
    </source>
</evidence>
<dbReference type="EMBL" id="AOIN01000038">
    <property type="protein sequence ID" value="ELZ02257.1"/>
    <property type="molecule type" value="Genomic_DNA"/>
</dbReference>
<keyword evidence="8" id="KW-1185">Reference proteome</keyword>
<evidence type="ECO:0000256" key="3">
    <source>
        <dbReference type="ARBA" id="ARBA00023008"/>
    </source>
</evidence>
<dbReference type="InterPro" id="IPR011706">
    <property type="entry name" value="Cu-oxidase_C"/>
</dbReference>
<dbReference type="Pfam" id="PF07732">
    <property type="entry name" value="Cu-oxidase_3"/>
    <property type="match status" value="1"/>
</dbReference>
<dbReference type="PROSITE" id="PS51318">
    <property type="entry name" value="TAT"/>
    <property type="match status" value="1"/>
</dbReference>
<feature type="domain" description="Plastocyanin-like" evidence="6">
    <location>
        <begin position="122"/>
        <end position="215"/>
    </location>
</feature>
<evidence type="ECO:0000256" key="4">
    <source>
        <dbReference type="SAM" id="MobiDB-lite"/>
    </source>
</evidence>
<accession>M0AVB3</accession>
<dbReference type="Pfam" id="PF07731">
    <property type="entry name" value="Cu-oxidase_2"/>
    <property type="match status" value="1"/>
</dbReference>
<dbReference type="InterPro" id="IPR045087">
    <property type="entry name" value="Cu-oxidase_fam"/>
</dbReference>
<sequence length="393" mass="43018">MTASNGPSTLRRRTVLSTAGVGALGALAGCLSVFSEDDPASVGDPDAADGGEPGETDENEDAPLTDYQYTAPPQIVDIAEQGYESTLRTVPARHALVTEDGGGGPVELPEVWAWQADDLAPSVPGPMYRMTEGDTFELTYDNTEHNRPHTVHVHAVSKSWEDDGAPVTNRDQVNAGESHTYTLEADVPGTHVYHCHYQTHNHLDMGMYGILRVDPVDYDPPDQEYFFTLRDWDTRLHDREAGGDADYDPVERSSDAYTLNGRSAPTTFHPELGTPLLVSEGDTVHLHIANNGYESHPFHTHGHRFEVIEKDGSPIPDAARYEQDVLNIAPAERYTLEFTADAEPGIYPAHCHKVHHVTTEGRYPGGMATAIVYESAMESDEFGEIMDDAGYDG</sequence>
<comment type="caution">
    <text evidence="7">The sequence shown here is derived from an EMBL/GenBank/DDBJ whole genome shotgun (WGS) entry which is preliminary data.</text>
</comment>
<reference evidence="7 8" key="1">
    <citation type="journal article" date="2014" name="PLoS Genet.">
        <title>Phylogenetically driven sequencing of extremely halophilic archaea reveals strategies for static and dynamic osmo-response.</title>
        <authorList>
            <person name="Becker E.A."/>
            <person name="Seitzer P.M."/>
            <person name="Tritt A."/>
            <person name="Larsen D."/>
            <person name="Krusor M."/>
            <person name="Yao A.I."/>
            <person name="Wu D."/>
            <person name="Madern D."/>
            <person name="Eisen J.A."/>
            <person name="Darling A.E."/>
            <person name="Facciotti M.T."/>
        </authorList>
    </citation>
    <scope>NUCLEOTIDE SEQUENCE [LARGE SCALE GENOMIC DNA]</scope>
    <source>
        <strain evidence="7 8">JCM 10990</strain>
    </source>
</reference>
<proteinExistence type="predicted"/>
<dbReference type="STRING" id="1227492.C482_05581"/>
<keyword evidence="2" id="KW-0560">Oxidoreductase</keyword>
<gene>
    <name evidence="7" type="ORF">C482_05581</name>
</gene>
<dbReference type="CDD" id="cd04202">
    <property type="entry name" value="CuRO_D2_2dMcoN_like"/>
    <property type="match status" value="1"/>
</dbReference>
<organism evidence="7 8">
    <name type="scientific">Natrialba chahannaoensis JCM 10990</name>
    <dbReference type="NCBI Taxonomy" id="1227492"/>
    <lineage>
        <taxon>Archaea</taxon>
        <taxon>Methanobacteriati</taxon>
        <taxon>Methanobacteriota</taxon>
        <taxon>Stenosarchaea group</taxon>
        <taxon>Halobacteria</taxon>
        <taxon>Halobacteriales</taxon>
        <taxon>Natrialbaceae</taxon>
        <taxon>Natrialba</taxon>
    </lineage>
</organism>
<dbReference type="InterPro" id="IPR006311">
    <property type="entry name" value="TAT_signal"/>
</dbReference>
<name>M0AVB3_9EURY</name>
<evidence type="ECO:0000313" key="7">
    <source>
        <dbReference type="EMBL" id="ELZ02257.1"/>
    </source>
</evidence>
<dbReference type="InterPro" id="IPR011707">
    <property type="entry name" value="Cu-oxidase-like_N"/>
</dbReference>
<dbReference type="GO" id="GO:0016491">
    <property type="term" value="F:oxidoreductase activity"/>
    <property type="evidence" value="ECO:0007669"/>
    <property type="project" value="UniProtKB-KW"/>
</dbReference>
<dbReference type="PATRIC" id="fig|1227492.4.peg.1080"/>
<dbReference type="Proteomes" id="UP000011693">
    <property type="component" value="Unassembled WGS sequence"/>
</dbReference>
<evidence type="ECO:0000256" key="1">
    <source>
        <dbReference type="ARBA" id="ARBA00022723"/>
    </source>
</evidence>
<feature type="compositionally biased region" description="Acidic residues" evidence="4">
    <location>
        <begin position="46"/>
        <end position="63"/>
    </location>
</feature>
<keyword evidence="1" id="KW-0479">Metal-binding</keyword>
<dbReference type="SUPFAM" id="SSF49503">
    <property type="entry name" value="Cupredoxins"/>
    <property type="match status" value="2"/>
</dbReference>
<dbReference type="PANTHER" id="PTHR11709:SF394">
    <property type="entry name" value="FI03373P-RELATED"/>
    <property type="match status" value="1"/>
</dbReference>
<dbReference type="GO" id="GO:0005507">
    <property type="term" value="F:copper ion binding"/>
    <property type="evidence" value="ECO:0007669"/>
    <property type="project" value="InterPro"/>
</dbReference>
<keyword evidence="3" id="KW-0186">Copper</keyword>
<evidence type="ECO:0000313" key="8">
    <source>
        <dbReference type="Proteomes" id="UP000011693"/>
    </source>
</evidence>
<dbReference type="RefSeq" id="WP_006166506.1">
    <property type="nucleotide sequence ID" value="NZ_AOIN01000038.1"/>
</dbReference>
<dbReference type="PANTHER" id="PTHR11709">
    <property type="entry name" value="MULTI-COPPER OXIDASE"/>
    <property type="match status" value="1"/>
</dbReference>
<dbReference type="Gene3D" id="2.60.40.420">
    <property type="entry name" value="Cupredoxins - blue copper proteins"/>
    <property type="match status" value="2"/>
</dbReference>
<feature type="domain" description="Plastocyanin-like" evidence="5">
    <location>
        <begin position="271"/>
        <end position="359"/>
    </location>
</feature>
<evidence type="ECO:0000256" key="2">
    <source>
        <dbReference type="ARBA" id="ARBA00023002"/>
    </source>
</evidence>
<dbReference type="OrthoDB" id="12293at2157"/>
<dbReference type="InterPro" id="IPR008972">
    <property type="entry name" value="Cupredoxin"/>
</dbReference>